<organism evidence="2 3">
    <name type="scientific">Lacibacter luteus</name>
    <dbReference type="NCBI Taxonomy" id="2508719"/>
    <lineage>
        <taxon>Bacteria</taxon>
        <taxon>Pseudomonadati</taxon>
        <taxon>Bacteroidota</taxon>
        <taxon>Chitinophagia</taxon>
        <taxon>Chitinophagales</taxon>
        <taxon>Chitinophagaceae</taxon>
        <taxon>Lacibacter</taxon>
    </lineage>
</organism>
<protein>
    <recommendedName>
        <fullName evidence="1">DUF6046 domain-containing protein</fullName>
    </recommendedName>
</protein>
<gene>
    <name evidence="2" type="ORF">ESA94_20445</name>
</gene>
<comment type="caution">
    <text evidence="2">The sequence shown here is derived from an EMBL/GenBank/DDBJ whole genome shotgun (WGS) entry which is preliminary data.</text>
</comment>
<dbReference type="InterPro" id="IPR046109">
    <property type="entry name" value="DUF6046"/>
</dbReference>
<accession>A0A4Q1CDH1</accession>
<dbReference type="EMBL" id="SDHW01000009">
    <property type="protein sequence ID" value="RXK57571.1"/>
    <property type="molecule type" value="Genomic_DNA"/>
</dbReference>
<dbReference type="Pfam" id="PF19512">
    <property type="entry name" value="DUF6046"/>
    <property type="match status" value="1"/>
</dbReference>
<evidence type="ECO:0000259" key="1">
    <source>
        <dbReference type="Pfam" id="PF19512"/>
    </source>
</evidence>
<evidence type="ECO:0000313" key="3">
    <source>
        <dbReference type="Proteomes" id="UP000290204"/>
    </source>
</evidence>
<name>A0A4Q1CDH1_9BACT</name>
<keyword evidence="3" id="KW-1185">Reference proteome</keyword>
<sequence length="205" mass="23794">MNYLVVDIAELYKQRFGKKPVVPEVVYGAETNAYQVTPQLIQAEQEFTQRGSLVKERYRGVEIMLPLRFYDGSELLMYMPYAVISMNNSKTIVETSLPERVGTVKEQWSIGDYEINIKGFLISENRLFPEEEISQLRELYEAQKAVTLDNALSNIFLSNKNLEPSEQRRVVIYRLNIDEVQGGREHVRPFTMQLKSDTVFTLELK</sequence>
<dbReference type="Proteomes" id="UP000290204">
    <property type="component" value="Unassembled WGS sequence"/>
</dbReference>
<evidence type="ECO:0000313" key="2">
    <source>
        <dbReference type="EMBL" id="RXK57571.1"/>
    </source>
</evidence>
<proteinExistence type="predicted"/>
<dbReference type="RefSeq" id="WP_129132823.1">
    <property type="nucleotide sequence ID" value="NZ_SDHW01000009.1"/>
</dbReference>
<reference evidence="2 3" key="1">
    <citation type="submission" date="2019-01" db="EMBL/GenBank/DDBJ databases">
        <title>Lacibacter sp. strain TTM-7.</title>
        <authorList>
            <person name="Chen W.-M."/>
        </authorList>
    </citation>
    <scope>NUCLEOTIDE SEQUENCE [LARGE SCALE GENOMIC DNA]</scope>
    <source>
        <strain evidence="2 3">TTM-7</strain>
    </source>
</reference>
<dbReference type="OrthoDB" id="1098595at2"/>
<feature type="domain" description="DUF6046" evidence="1">
    <location>
        <begin position="80"/>
        <end position="204"/>
    </location>
</feature>
<dbReference type="AlphaFoldDB" id="A0A4Q1CDH1"/>